<dbReference type="InterPro" id="IPR011010">
    <property type="entry name" value="DNA_brk_join_enz"/>
</dbReference>
<dbReference type="SUPFAM" id="SSF56349">
    <property type="entry name" value="DNA breaking-rejoining enzymes"/>
    <property type="match status" value="1"/>
</dbReference>
<protein>
    <recommendedName>
        <fullName evidence="4">Tyr recombinase domain-containing protein</fullName>
    </recommendedName>
</protein>
<dbReference type="Proteomes" id="UP001501585">
    <property type="component" value="Unassembled WGS sequence"/>
</dbReference>
<gene>
    <name evidence="2" type="ORF">GCM10009799_00660</name>
</gene>
<evidence type="ECO:0008006" key="4">
    <source>
        <dbReference type="Google" id="ProtNLM"/>
    </source>
</evidence>
<dbReference type="Gene3D" id="1.10.443.10">
    <property type="entry name" value="Intergrase catalytic core"/>
    <property type="match status" value="1"/>
</dbReference>
<keyword evidence="3" id="KW-1185">Reference proteome</keyword>
<evidence type="ECO:0000256" key="1">
    <source>
        <dbReference type="ARBA" id="ARBA00023172"/>
    </source>
</evidence>
<comment type="caution">
    <text evidence="2">The sequence shown here is derived from an EMBL/GenBank/DDBJ whole genome shotgun (WGS) entry which is preliminary data.</text>
</comment>
<accession>A0ABN2S2W4</accession>
<dbReference type="EMBL" id="BAAAPC010000001">
    <property type="protein sequence ID" value="GAA1979390.1"/>
    <property type="molecule type" value="Genomic_DNA"/>
</dbReference>
<evidence type="ECO:0000313" key="2">
    <source>
        <dbReference type="EMBL" id="GAA1979390.1"/>
    </source>
</evidence>
<dbReference type="InterPro" id="IPR013762">
    <property type="entry name" value="Integrase-like_cat_sf"/>
</dbReference>
<name>A0ABN2S2W4_9ACTN</name>
<evidence type="ECO:0000313" key="3">
    <source>
        <dbReference type="Proteomes" id="UP001501585"/>
    </source>
</evidence>
<reference evidence="2 3" key="1">
    <citation type="journal article" date="2019" name="Int. J. Syst. Evol. Microbiol.">
        <title>The Global Catalogue of Microorganisms (GCM) 10K type strain sequencing project: providing services to taxonomists for standard genome sequencing and annotation.</title>
        <authorList>
            <consortium name="The Broad Institute Genomics Platform"/>
            <consortium name="The Broad Institute Genome Sequencing Center for Infectious Disease"/>
            <person name="Wu L."/>
            <person name="Ma J."/>
        </authorList>
    </citation>
    <scope>NUCLEOTIDE SEQUENCE [LARGE SCALE GENOMIC DNA]</scope>
    <source>
        <strain evidence="2 3">JCM 15313</strain>
    </source>
</reference>
<organism evidence="2 3">
    <name type="scientific">Nocardiopsis rhodophaea</name>
    <dbReference type="NCBI Taxonomy" id="280238"/>
    <lineage>
        <taxon>Bacteria</taxon>
        <taxon>Bacillati</taxon>
        <taxon>Actinomycetota</taxon>
        <taxon>Actinomycetes</taxon>
        <taxon>Streptosporangiales</taxon>
        <taxon>Nocardiopsidaceae</taxon>
        <taxon>Nocardiopsis</taxon>
    </lineage>
</organism>
<keyword evidence="1" id="KW-0233">DNA recombination</keyword>
<proteinExistence type="predicted"/>
<sequence length="64" mass="6903">MACATVRPPCTWPGDVDMRLVQELLRHSTIKLTADTYTSVLLDAARAAAEKAAALIPHTPTERG</sequence>